<dbReference type="EMBL" id="JARPUR010000002">
    <property type="protein sequence ID" value="KAK4882178.1"/>
    <property type="molecule type" value="Genomic_DNA"/>
</dbReference>
<dbReference type="Proteomes" id="UP001353858">
    <property type="component" value="Unassembled WGS sequence"/>
</dbReference>
<dbReference type="CDD" id="cd00304">
    <property type="entry name" value="RT_like"/>
    <property type="match status" value="1"/>
</dbReference>
<feature type="domain" description="Reverse transcriptase" evidence="1">
    <location>
        <begin position="1"/>
        <end position="95"/>
    </location>
</feature>
<comment type="caution">
    <text evidence="2">The sequence shown here is derived from an EMBL/GenBank/DDBJ whole genome shotgun (WGS) entry which is preliminary data.</text>
</comment>
<organism evidence="2 3">
    <name type="scientific">Aquatica leii</name>
    <dbReference type="NCBI Taxonomy" id="1421715"/>
    <lineage>
        <taxon>Eukaryota</taxon>
        <taxon>Metazoa</taxon>
        <taxon>Ecdysozoa</taxon>
        <taxon>Arthropoda</taxon>
        <taxon>Hexapoda</taxon>
        <taxon>Insecta</taxon>
        <taxon>Pterygota</taxon>
        <taxon>Neoptera</taxon>
        <taxon>Endopterygota</taxon>
        <taxon>Coleoptera</taxon>
        <taxon>Polyphaga</taxon>
        <taxon>Elateriformia</taxon>
        <taxon>Elateroidea</taxon>
        <taxon>Lampyridae</taxon>
        <taxon>Luciolinae</taxon>
        <taxon>Aquatica</taxon>
    </lineage>
</organism>
<dbReference type="PANTHER" id="PTHR21301:SF11">
    <property type="entry name" value="GIY-YIG DOMAIN-CONTAINING PROTEIN"/>
    <property type="match status" value="1"/>
</dbReference>
<protein>
    <recommendedName>
        <fullName evidence="1">Reverse transcriptase domain-containing protein</fullName>
    </recommendedName>
</protein>
<keyword evidence="3" id="KW-1185">Reference proteome</keyword>
<name>A0AAN7SPV8_9COLE</name>
<dbReference type="SUPFAM" id="SSF56672">
    <property type="entry name" value="DNA/RNA polymerases"/>
    <property type="match status" value="1"/>
</dbReference>
<dbReference type="InterPro" id="IPR043502">
    <property type="entry name" value="DNA/RNA_pol_sf"/>
</dbReference>
<proteinExistence type="predicted"/>
<dbReference type="InterPro" id="IPR000477">
    <property type="entry name" value="RT_dom"/>
</dbReference>
<accession>A0AAN7SPV8</accession>
<sequence>MGSPLSPVVANIFMESFETVALESSILKPKVWFRYVDDTFIVWSHGHLELSKFLDHLNNQHLDIKFTMEIESNGSLPFLDVLVTRKPDGLLGHSVYRKPTHTDRYLHASSHHHPAQKRSVIESLVHRAFSICQPENLDSELRHLTRTLVNNGYVKRDIHISY</sequence>
<evidence type="ECO:0000313" key="2">
    <source>
        <dbReference type="EMBL" id="KAK4882178.1"/>
    </source>
</evidence>
<dbReference type="PANTHER" id="PTHR21301">
    <property type="entry name" value="REVERSE TRANSCRIPTASE"/>
    <property type="match status" value="1"/>
</dbReference>
<dbReference type="PROSITE" id="PS50878">
    <property type="entry name" value="RT_POL"/>
    <property type="match status" value="1"/>
</dbReference>
<dbReference type="Pfam" id="PF26215">
    <property type="entry name" value="HTH_animal"/>
    <property type="match status" value="1"/>
</dbReference>
<evidence type="ECO:0000259" key="1">
    <source>
        <dbReference type="PROSITE" id="PS50878"/>
    </source>
</evidence>
<dbReference type="AlphaFoldDB" id="A0AAN7SPV8"/>
<reference evidence="3" key="1">
    <citation type="submission" date="2023-01" db="EMBL/GenBank/DDBJ databases">
        <title>Key to firefly adult light organ development and bioluminescence: homeobox transcription factors regulate luciferase expression and transportation to peroxisome.</title>
        <authorList>
            <person name="Fu X."/>
        </authorList>
    </citation>
    <scope>NUCLEOTIDE SEQUENCE [LARGE SCALE GENOMIC DNA]</scope>
</reference>
<dbReference type="GO" id="GO:0071897">
    <property type="term" value="P:DNA biosynthetic process"/>
    <property type="evidence" value="ECO:0007669"/>
    <property type="project" value="UniProtKB-ARBA"/>
</dbReference>
<dbReference type="InterPro" id="IPR058912">
    <property type="entry name" value="HTH_animal"/>
</dbReference>
<evidence type="ECO:0000313" key="3">
    <source>
        <dbReference type="Proteomes" id="UP001353858"/>
    </source>
</evidence>
<gene>
    <name evidence="2" type="ORF">RN001_005497</name>
</gene>